<evidence type="ECO:0000256" key="2">
    <source>
        <dbReference type="SAM" id="Phobius"/>
    </source>
</evidence>
<comment type="caution">
    <text evidence="3">The sequence shown here is derived from an EMBL/GenBank/DDBJ whole genome shotgun (WGS) entry which is preliminary data.</text>
</comment>
<feature type="transmembrane region" description="Helical" evidence="2">
    <location>
        <begin position="79"/>
        <end position="100"/>
    </location>
</feature>
<sequence length="190" mass="22266">MRTKITHPSGGATTNPPPPYQKLTYPKNDVVFSPILQPYNPLHNHNHYRITAANSTPPFTLTSVVSSAISWFRHRRIRYLFLLLCSPLLLVFLFISFPFLCITEFCLRRRLWRKFINKFSGDDSGDRLRRCEEGCCYDEHEEEKGLLHRYLEDQLFLVGSMYDCGNEDEEEEDSRRVEFEGSSKTPLLLR</sequence>
<name>A0A2K3LMS6_TRIPR</name>
<evidence type="ECO:0008006" key="5">
    <source>
        <dbReference type="Google" id="ProtNLM"/>
    </source>
</evidence>
<evidence type="ECO:0000313" key="4">
    <source>
        <dbReference type="Proteomes" id="UP000236291"/>
    </source>
</evidence>
<dbReference type="PANTHER" id="PTHR36322:SF3">
    <property type="entry name" value="TRANSMEMBRANE PROTEIN"/>
    <property type="match status" value="1"/>
</dbReference>
<feature type="region of interest" description="Disordered" evidence="1">
    <location>
        <begin position="166"/>
        <end position="190"/>
    </location>
</feature>
<organism evidence="3 4">
    <name type="scientific">Trifolium pratense</name>
    <name type="common">Red clover</name>
    <dbReference type="NCBI Taxonomy" id="57577"/>
    <lineage>
        <taxon>Eukaryota</taxon>
        <taxon>Viridiplantae</taxon>
        <taxon>Streptophyta</taxon>
        <taxon>Embryophyta</taxon>
        <taxon>Tracheophyta</taxon>
        <taxon>Spermatophyta</taxon>
        <taxon>Magnoliopsida</taxon>
        <taxon>eudicotyledons</taxon>
        <taxon>Gunneridae</taxon>
        <taxon>Pentapetalae</taxon>
        <taxon>rosids</taxon>
        <taxon>fabids</taxon>
        <taxon>Fabales</taxon>
        <taxon>Fabaceae</taxon>
        <taxon>Papilionoideae</taxon>
        <taxon>50 kb inversion clade</taxon>
        <taxon>NPAAA clade</taxon>
        <taxon>Hologalegina</taxon>
        <taxon>IRL clade</taxon>
        <taxon>Trifolieae</taxon>
        <taxon>Trifolium</taxon>
    </lineage>
</organism>
<dbReference type="AlphaFoldDB" id="A0A2K3LMS6"/>
<proteinExistence type="predicted"/>
<accession>A0A2K3LMS6</accession>
<keyword evidence="2" id="KW-0472">Membrane</keyword>
<dbReference type="EMBL" id="ASHM01036718">
    <property type="protein sequence ID" value="PNX79832.1"/>
    <property type="molecule type" value="Genomic_DNA"/>
</dbReference>
<dbReference type="ExpressionAtlas" id="A0A2K3LMS6">
    <property type="expression patterns" value="baseline"/>
</dbReference>
<protein>
    <recommendedName>
        <fullName evidence="5">Transmembrane protein</fullName>
    </recommendedName>
</protein>
<evidence type="ECO:0000313" key="3">
    <source>
        <dbReference type="EMBL" id="PNX79832.1"/>
    </source>
</evidence>
<dbReference type="PANTHER" id="PTHR36322">
    <property type="entry name" value="TRANSMEMBRANE PROTEIN"/>
    <property type="match status" value="1"/>
</dbReference>
<reference evidence="3 4" key="2">
    <citation type="journal article" date="2017" name="Front. Plant Sci.">
        <title>Gene Classification and Mining of Molecular Markers Useful in Red Clover (Trifolium pratense) Breeding.</title>
        <authorList>
            <person name="Istvanek J."/>
            <person name="Dluhosova J."/>
            <person name="Dluhos P."/>
            <person name="Patkova L."/>
            <person name="Nedelnik J."/>
            <person name="Repkova J."/>
        </authorList>
    </citation>
    <scope>NUCLEOTIDE SEQUENCE [LARGE SCALE GENOMIC DNA]</scope>
    <source>
        <strain evidence="4">cv. Tatra</strain>
        <tissue evidence="3">Young leaves</tissue>
    </source>
</reference>
<keyword evidence="2" id="KW-0812">Transmembrane</keyword>
<gene>
    <name evidence="3" type="ORF">L195_g035821</name>
</gene>
<keyword evidence="2" id="KW-1133">Transmembrane helix</keyword>
<reference evidence="3 4" key="1">
    <citation type="journal article" date="2014" name="Am. J. Bot.">
        <title>Genome assembly and annotation for red clover (Trifolium pratense; Fabaceae).</title>
        <authorList>
            <person name="Istvanek J."/>
            <person name="Jaros M."/>
            <person name="Krenek A."/>
            <person name="Repkova J."/>
        </authorList>
    </citation>
    <scope>NUCLEOTIDE SEQUENCE [LARGE SCALE GENOMIC DNA]</scope>
    <source>
        <strain evidence="4">cv. Tatra</strain>
        <tissue evidence="3">Young leaves</tissue>
    </source>
</reference>
<dbReference type="Proteomes" id="UP000236291">
    <property type="component" value="Unassembled WGS sequence"/>
</dbReference>
<evidence type="ECO:0000256" key="1">
    <source>
        <dbReference type="SAM" id="MobiDB-lite"/>
    </source>
</evidence>